<protein>
    <submittedName>
        <fullName evidence="2">Uncharacterized protein</fullName>
    </submittedName>
</protein>
<keyword evidence="3" id="KW-1185">Reference proteome</keyword>
<dbReference type="AlphaFoldDB" id="A0A1B0BBM3"/>
<keyword evidence="1" id="KW-0812">Transmembrane</keyword>
<keyword evidence="1" id="KW-1133">Transmembrane helix</keyword>
<proteinExistence type="predicted"/>
<dbReference type="Proteomes" id="UP000092460">
    <property type="component" value="Unassembled WGS sequence"/>
</dbReference>
<dbReference type="EMBL" id="JXJN01011534">
    <property type="status" value="NOT_ANNOTATED_CDS"/>
    <property type="molecule type" value="Genomic_DNA"/>
</dbReference>
<dbReference type="VEuPathDB" id="VectorBase:GPPI024960"/>
<sequence>MVDTNAQYEIHHYYRTSGLLVLQEAHSGDDDLKYTSPERSTVCKRNRTFIESLGFDILLYCITILRWAPLYYNRRPTLTEINN</sequence>
<dbReference type="EnsemblMetazoa" id="GPPI024960-RA">
    <property type="protein sequence ID" value="GPPI024960-PA"/>
    <property type="gene ID" value="GPPI024960"/>
</dbReference>
<reference evidence="3" key="1">
    <citation type="submission" date="2015-01" db="EMBL/GenBank/DDBJ databases">
        <authorList>
            <person name="Aksoy S."/>
            <person name="Warren W."/>
            <person name="Wilson R.K."/>
        </authorList>
    </citation>
    <scope>NUCLEOTIDE SEQUENCE [LARGE SCALE GENOMIC DNA]</scope>
    <source>
        <strain evidence="3">IAEA</strain>
    </source>
</reference>
<keyword evidence="1" id="KW-0472">Membrane</keyword>
<organism evidence="2 3">
    <name type="scientific">Glossina palpalis gambiensis</name>
    <dbReference type="NCBI Taxonomy" id="67801"/>
    <lineage>
        <taxon>Eukaryota</taxon>
        <taxon>Metazoa</taxon>
        <taxon>Ecdysozoa</taxon>
        <taxon>Arthropoda</taxon>
        <taxon>Hexapoda</taxon>
        <taxon>Insecta</taxon>
        <taxon>Pterygota</taxon>
        <taxon>Neoptera</taxon>
        <taxon>Endopterygota</taxon>
        <taxon>Diptera</taxon>
        <taxon>Brachycera</taxon>
        <taxon>Muscomorpha</taxon>
        <taxon>Hippoboscoidea</taxon>
        <taxon>Glossinidae</taxon>
        <taxon>Glossina</taxon>
    </lineage>
</organism>
<evidence type="ECO:0000256" key="1">
    <source>
        <dbReference type="SAM" id="Phobius"/>
    </source>
</evidence>
<evidence type="ECO:0000313" key="3">
    <source>
        <dbReference type="Proteomes" id="UP000092460"/>
    </source>
</evidence>
<dbReference type="EMBL" id="JXJN01011536">
    <property type="status" value="NOT_ANNOTATED_CDS"/>
    <property type="molecule type" value="Genomic_DNA"/>
</dbReference>
<dbReference type="EMBL" id="JXJN01011535">
    <property type="status" value="NOT_ANNOTATED_CDS"/>
    <property type="molecule type" value="Genomic_DNA"/>
</dbReference>
<reference evidence="2" key="2">
    <citation type="submission" date="2020-05" db="UniProtKB">
        <authorList>
            <consortium name="EnsemblMetazoa"/>
        </authorList>
    </citation>
    <scope>IDENTIFICATION</scope>
    <source>
        <strain evidence="2">IAEA</strain>
    </source>
</reference>
<accession>A0A1B0BBM3</accession>
<evidence type="ECO:0000313" key="2">
    <source>
        <dbReference type="EnsemblMetazoa" id="GPPI024960-PA"/>
    </source>
</evidence>
<name>A0A1B0BBM3_9MUSC</name>
<feature type="transmembrane region" description="Helical" evidence="1">
    <location>
        <begin position="49"/>
        <end position="68"/>
    </location>
</feature>